<evidence type="ECO:0000256" key="1">
    <source>
        <dbReference type="SAM" id="Phobius"/>
    </source>
</evidence>
<gene>
    <name evidence="3" type="ORF">OKA104_LOCUS20010</name>
    <name evidence="2" type="ORF">VCS650_LOCUS35963</name>
</gene>
<reference evidence="2" key="1">
    <citation type="submission" date="2021-02" db="EMBL/GenBank/DDBJ databases">
        <authorList>
            <person name="Nowell W R."/>
        </authorList>
    </citation>
    <scope>NUCLEOTIDE SEQUENCE</scope>
</reference>
<dbReference type="EMBL" id="CAJOAY010001314">
    <property type="protein sequence ID" value="CAF3826408.1"/>
    <property type="molecule type" value="Genomic_DNA"/>
</dbReference>
<comment type="caution">
    <text evidence="2">The sequence shown here is derived from an EMBL/GenBank/DDBJ whole genome shotgun (WGS) entry which is preliminary data.</text>
</comment>
<accession>A0A815KC90</accession>
<keyword evidence="1" id="KW-1133">Transmembrane helix</keyword>
<dbReference type="Proteomes" id="UP000663891">
    <property type="component" value="Unassembled WGS sequence"/>
</dbReference>
<keyword evidence="1" id="KW-0472">Membrane</keyword>
<feature type="transmembrane region" description="Helical" evidence="1">
    <location>
        <begin position="53"/>
        <end position="72"/>
    </location>
</feature>
<dbReference type="AlphaFoldDB" id="A0A815KC90"/>
<proteinExistence type="predicted"/>
<name>A0A815KC90_9BILA</name>
<protein>
    <submittedName>
        <fullName evidence="2">Uncharacterized protein</fullName>
    </submittedName>
</protein>
<evidence type="ECO:0000313" key="4">
    <source>
        <dbReference type="Proteomes" id="UP000663891"/>
    </source>
</evidence>
<feature type="transmembrane region" description="Helical" evidence="1">
    <location>
        <begin position="92"/>
        <end position="114"/>
    </location>
</feature>
<feature type="transmembrane region" description="Helical" evidence="1">
    <location>
        <begin position="147"/>
        <end position="165"/>
    </location>
</feature>
<sequence length="215" mass="24621">MLPFAPTYTTVLIAQVCTLQHFFEDVAQGQVAYSLVVFCVHQNGPEEWKNRSYLWFGTCVGIQWLCSYLLPLPQILMSNIYICLAIFPKQFFPVYSIAFLFALPVFLHLLIYIMENVCKKDELMNTQIYPAGHIEPGETHHQSKTTYIFIMNLLFNIIGYGPKSILAAIDYKSQQSISLYAVLEILPSLCLLLDIGLLYKMNKEVRKKITSVCNC</sequence>
<organism evidence="2 4">
    <name type="scientific">Adineta steineri</name>
    <dbReference type="NCBI Taxonomy" id="433720"/>
    <lineage>
        <taxon>Eukaryota</taxon>
        <taxon>Metazoa</taxon>
        <taxon>Spiralia</taxon>
        <taxon>Gnathifera</taxon>
        <taxon>Rotifera</taxon>
        <taxon>Eurotatoria</taxon>
        <taxon>Bdelloidea</taxon>
        <taxon>Adinetida</taxon>
        <taxon>Adinetidae</taxon>
        <taxon>Adineta</taxon>
    </lineage>
</organism>
<dbReference type="Proteomes" id="UP000663881">
    <property type="component" value="Unassembled WGS sequence"/>
</dbReference>
<dbReference type="Gene3D" id="1.20.1070.10">
    <property type="entry name" value="Rhodopsin 7-helix transmembrane proteins"/>
    <property type="match status" value="1"/>
</dbReference>
<evidence type="ECO:0000313" key="2">
    <source>
        <dbReference type="EMBL" id="CAF1391277.1"/>
    </source>
</evidence>
<keyword evidence="1" id="KW-0812">Transmembrane</keyword>
<dbReference type="EMBL" id="CAJNON010000848">
    <property type="protein sequence ID" value="CAF1391277.1"/>
    <property type="molecule type" value="Genomic_DNA"/>
</dbReference>
<evidence type="ECO:0000313" key="3">
    <source>
        <dbReference type="EMBL" id="CAF3826408.1"/>
    </source>
</evidence>
<dbReference type="OrthoDB" id="10037828at2759"/>
<feature type="transmembrane region" description="Helical" evidence="1">
    <location>
        <begin position="177"/>
        <end position="199"/>
    </location>
</feature>